<gene>
    <name evidence="7" type="ORF">GH714_019123</name>
</gene>
<comment type="subcellular location">
    <subcellularLocation>
        <location evidence="1">Nucleus</location>
    </subcellularLocation>
</comment>
<keyword evidence="3" id="KW-0238">DNA-binding</keyword>
<keyword evidence="4" id="KW-0804">Transcription</keyword>
<accession>A0A6A6NDG7</accession>
<proteinExistence type="predicted"/>
<reference evidence="7 8" key="1">
    <citation type="journal article" date="2020" name="Mol. Plant">
        <title>The Chromosome-Based Rubber Tree Genome Provides New Insights into Spurge Genome Evolution and Rubber Biosynthesis.</title>
        <authorList>
            <person name="Liu J."/>
            <person name="Shi C."/>
            <person name="Shi C.C."/>
            <person name="Li W."/>
            <person name="Zhang Q.J."/>
            <person name="Zhang Y."/>
            <person name="Li K."/>
            <person name="Lu H.F."/>
            <person name="Shi C."/>
            <person name="Zhu S.T."/>
            <person name="Xiao Z.Y."/>
            <person name="Nan H."/>
            <person name="Yue Y."/>
            <person name="Zhu X.G."/>
            <person name="Wu Y."/>
            <person name="Hong X.N."/>
            <person name="Fan G.Y."/>
            <person name="Tong Y."/>
            <person name="Zhang D."/>
            <person name="Mao C.L."/>
            <person name="Liu Y.L."/>
            <person name="Hao S.J."/>
            <person name="Liu W.Q."/>
            <person name="Lv M.Q."/>
            <person name="Zhang H.B."/>
            <person name="Liu Y."/>
            <person name="Hu-Tang G.R."/>
            <person name="Wang J.P."/>
            <person name="Wang J.H."/>
            <person name="Sun Y.H."/>
            <person name="Ni S.B."/>
            <person name="Chen W.B."/>
            <person name="Zhang X.C."/>
            <person name="Jiao Y.N."/>
            <person name="Eichler E.E."/>
            <person name="Li G.H."/>
            <person name="Liu X."/>
            <person name="Gao L.Z."/>
        </authorList>
    </citation>
    <scope>NUCLEOTIDE SEQUENCE [LARGE SCALE GENOMIC DNA]</scope>
    <source>
        <strain evidence="8">cv. GT1</strain>
        <tissue evidence="7">Leaf</tissue>
    </source>
</reference>
<dbReference type="CDD" id="cd10017">
    <property type="entry name" value="B3_DNA"/>
    <property type="match status" value="1"/>
</dbReference>
<dbReference type="SUPFAM" id="SSF101936">
    <property type="entry name" value="DNA-binding pseudobarrel domain"/>
    <property type="match status" value="1"/>
</dbReference>
<evidence type="ECO:0000313" key="8">
    <source>
        <dbReference type="Proteomes" id="UP000467840"/>
    </source>
</evidence>
<dbReference type="PROSITE" id="PS50863">
    <property type="entry name" value="B3"/>
    <property type="match status" value="1"/>
</dbReference>
<dbReference type="Pfam" id="PF02362">
    <property type="entry name" value="B3"/>
    <property type="match status" value="1"/>
</dbReference>
<evidence type="ECO:0000256" key="4">
    <source>
        <dbReference type="ARBA" id="ARBA00023163"/>
    </source>
</evidence>
<evidence type="ECO:0000256" key="1">
    <source>
        <dbReference type="ARBA" id="ARBA00004123"/>
    </source>
</evidence>
<comment type="caution">
    <text evidence="7">The sequence shown here is derived from an EMBL/GenBank/DDBJ whole genome shotgun (WGS) entry which is preliminary data.</text>
</comment>
<dbReference type="InterPro" id="IPR003340">
    <property type="entry name" value="B3_DNA-bd"/>
</dbReference>
<evidence type="ECO:0000256" key="3">
    <source>
        <dbReference type="ARBA" id="ARBA00023125"/>
    </source>
</evidence>
<sequence length="203" mass="23284">MEIHQFERSCKFLYDDDVTENLNNDSDSESLIIQPNFVSVMNTYDWKYKVNIPIQFAKEFLGLDGMLVDIHGTSGKKWIVHYATRFSKDGVFKKAIFEKGWNVFVHKNQLAEDDEVDFMLDVATYDDRVIFNTVITRSGYYLQEYITATLLDEPPLLKSYDIFLQLPQTNGNATNYDNNVIIISDTSTSAQSLPGVESLPHAE</sequence>
<feature type="domain" description="TF-B3" evidence="6">
    <location>
        <begin position="35"/>
        <end position="139"/>
    </location>
</feature>
<dbReference type="GO" id="GO:0005634">
    <property type="term" value="C:nucleus"/>
    <property type="evidence" value="ECO:0007669"/>
    <property type="project" value="UniProtKB-SubCell"/>
</dbReference>
<keyword evidence="5" id="KW-0539">Nucleus</keyword>
<evidence type="ECO:0000259" key="6">
    <source>
        <dbReference type="PROSITE" id="PS50863"/>
    </source>
</evidence>
<name>A0A6A6NDG7_HEVBR</name>
<evidence type="ECO:0000256" key="5">
    <source>
        <dbReference type="ARBA" id="ARBA00023242"/>
    </source>
</evidence>
<protein>
    <recommendedName>
        <fullName evidence="6">TF-B3 domain-containing protein</fullName>
    </recommendedName>
</protein>
<dbReference type="InterPro" id="IPR015300">
    <property type="entry name" value="DNA-bd_pseudobarrel_sf"/>
</dbReference>
<dbReference type="Proteomes" id="UP000467840">
    <property type="component" value="Chromosome 11"/>
</dbReference>
<evidence type="ECO:0000256" key="2">
    <source>
        <dbReference type="ARBA" id="ARBA00023015"/>
    </source>
</evidence>
<evidence type="ECO:0000313" key="7">
    <source>
        <dbReference type="EMBL" id="KAF2322579.1"/>
    </source>
</evidence>
<dbReference type="AlphaFoldDB" id="A0A6A6NDG7"/>
<organism evidence="7 8">
    <name type="scientific">Hevea brasiliensis</name>
    <name type="common">Para rubber tree</name>
    <name type="synonym">Siphonia brasiliensis</name>
    <dbReference type="NCBI Taxonomy" id="3981"/>
    <lineage>
        <taxon>Eukaryota</taxon>
        <taxon>Viridiplantae</taxon>
        <taxon>Streptophyta</taxon>
        <taxon>Embryophyta</taxon>
        <taxon>Tracheophyta</taxon>
        <taxon>Spermatophyta</taxon>
        <taxon>Magnoliopsida</taxon>
        <taxon>eudicotyledons</taxon>
        <taxon>Gunneridae</taxon>
        <taxon>Pentapetalae</taxon>
        <taxon>rosids</taxon>
        <taxon>fabids</taxon>
        <taxon>Malpighiales</taxon>
        <taxon>Euphorbiaceae</taxon>
        <taxon>Crotonoideae</taxon>
        <taxon>Micrandreae</taxon>
        <taxon>Hevea</taxon>
    </lineage>
</organism>
<dbReference type="GO" id="GO:0003677">
    <property type="term" value="F:DNA binding"/>
    <property type="evidence" value="ECO:0007669"/>
    <property type="project" value="UniProtKB-KW"/>
</dbReference>
<dbReference type="EMBL" id="JAAGAX010000002">
    <property type="protein sequence ID" value="KAF2322579.1"/>
    <property type="molecule type" value="Genomic_DNA"/>
</dbReference>
<keyword evidence="2" id="KW-0805">Transcription regulation</keyword>
<dbReference type="Gene3D" id="2.40.330.10">
    <property type="entry name" value="DNA-binding pseudobarrel domain"/>
    <property type="match status" value="1"/>
</dbReference>
<keyword evidence="8" id="KW-1185">Reference proteome</keyword>